<keyword evidence="4" id="KW-1185">Reference proteome</keyword>
<dbReference type="KEGG" id="ceu:A7L45_03975"/>
<dbReference type="InterPro" id="IPR052021">
    <property type="entry name" value="Type-I_RS_S_subunit"/>
</dbReference>
<dbReference type="OrthoDB" id="5360691at2"/>
<keyword evidence="1" id="KW-0680">Restriction system</keyword>
<evidence type="ECO:0008006" key="5">
    <source>
        <dbReference type="Google" id="ProtNLM"/>
    </source>
</evidence>
<accession>A0A1J0GD72</accession>
<evidence type="ECO:0000256" key="1">
    <source>
        <dbReference type="ARBA" id="ARBA00022747"/>
    </source>
</evidence>
<dbReference type="InterPro" id="IPR044946">
    <property type="entry name" value="Restrct_endonuc_typeI_TRD_sf"/>
</dbReference>
<evidence type="ECO:0000256" key="2">
    <source>
        <dbReference type="ARBA" id="ARBA00023125"/>
    </source>
</evidence>
<dbReference type="EMBL" id="CP015756">
    <property type="protein sequence ID" value="APC39277.1"/>
    <property type="molecule type" value="Genomic_DNA"/>
</dbReference>
<dbReference type="Proteomes" id="UP000182569">
    <property type="component" value="Chromosome"/>
</dbReference>
<dbReference type="Gene3D" id="3.90.220.20">
    <property type="entry name" value="DNA methylase specificity domains"/>
    <property type="match status" value="1"/>
</dbReference>
<gene>
    <name evidence="3" type="ORF">A7L45_03975</name>
</gene>
<dbReference type="AlphaFoldDB" id="A0A1J0GD72"/>
<evidence type="ECO:0000313" key="4">
    <source>
        <dbReference type="Proteomes" id="UP000182569"/>
    </source>
</evidence>
<dbReference type="GO" id="GO:0009307">
    <property type="term" value="P:DNA restriction-modification system"/>
    <property type="evidence" value="ECO:0007669"/>
    <property type="project" value="UniProtKB-KW"/>
</dbReference>
<evidence type="ECO:0000313" key="3">
    <source>
        <dbReference type="EMBL" id="APC39277.1"/>
    </source>
</evidence>
<keyword evidence="2" id="KW-0238">DNA-binding</keyword>
<dbReference type="SUPFAM" id="SSF116734">
    <property type="entry name" value="DNA methylase specificity domain"/>
    <property type="match status" value="1"/>
</dbReference>
<proteinExistence type="predicted"/>
<reference evidence="4" key="1">
    <citation type="journal article" date="2016" name="Front. Microbiol.">
        <title>Complete Genome Sequence of Clostridium estertheticum DSM 8809, a Microbe Identified in Spoiled Vacuum Packed Beef.</title>
        <authorList>
            <person name="Yu Z."/>
            <person name="Gunn L."/>
            <person name="Brennan E."/>
            <person name="Reid R."/>
            <person name="Wall P.G."/>
            <person name="Gaora O.P."/>
            <person name="Hurley D."/>
            <person name="Bolton D."/>
            <person name="Fanning S."/>
        </authorList>
    </citation>
    <scope>NUCLEOTIDE SEQUENCE [LARGE SCALE GENOMIC DNA]</scope>
    <source>
        <strain evidence="4">DSM 8809</strain>
    </source>
</reference>
<dbReference type="PANTHER" id="PTHR30408">
    <property type="entry name" value="TYPE-1 RESTRICTION ENZYME ECOKI SPECIFICITY PROTEIN"/>
    <property type="match status" value="1"/>
</dbReference>
<protein>
    <recommendedName>
        <fullName evidence="5">Restriction endonuclease subunit S</fullName>
    </recommendedName>
</protein>
<organism evidence="3 4">
    <name type="scientific">Clostridium estertheticum subsp. estertheticum</name>
    <dbReference type="NCBI Taxonomy" id="1552"/>
    <lineage>
        <taxon>Bacteria</taxon>
        <taxon>Bacillati</taxon>
        <taxon>Bacillota</taxon>
        <taxon>Clostridia</taxon>
        <taxon>Eubacteriales</taxon>
        <taxon>Clostridiaceae</taxon>
        <taxon>Clostridium</taxon>
    </lineage>
</organism>
<name>A0A1J0GD72_9CLOT</name>
<dbReference type="STRING" id="1552.A7L45_03975"/>
<dbReference type="PANTHER" id="PTHR30408:SF12">
    <property type="entry name" value="TYPE I RESTRICTION ENZYME MJAVIII SPECIFICITY SUBUNIT"/>
    <property type="match status" value="1"/>
</dbReference>
<dbReference type="GO" id="GO:0003677">
    <property type="term" value="F:DNA binding"/>
    <property type="evidence" value="ECO:0007669"/>
    <property type="project" value="UniProtKB-KW"/>
</dbReference>
<sequence>MKHMSYFKLGDSSTTLNTGLVISRKKSEDDDGYKYKILTLRSFNENGYLDTQYLDGFISNEKLDDKQITQEGDIIVRLSYPNTAIYIPRELEGIVVTSLFIIIRIKTEYVLPKYVQIYLNSENVKRQLVGNIIGSVLSIVKASSFREIEIPIYPVEYQDKVIDMNELILKEKKLLNKLIEKKTMYHKGIMRKMFE</sequence>